<proteinExistence type="predicted"/>
<dbReference type="RefSeq" id="WP_327096579.1">
    <property type="nucleotide sequence ID" value="NZ_CP109149.1"/>
</dbReference>
<evidence type="ECO:0000313" key="2">
    <source>
        <dbReference type="Proteomes" id="UP001432062"/>
    </source>
</evidence>
<name>A0ABZ1YNQ4_9NOCA</name>
<dbReference type="Proteomes" id="UP001432062">
    <property type="component" value="Chromosome"/>
</dbReference>
<gene>
    <name evidence="1" type="ORF">OG563_29670</name>
</gene>
<accession>A0ABZ1YNQ4</accession>
<keyword evidence="2" id="KW-1185">Reference proteome</keyword>
<sequence length="122" mass="12505">MSATPIQPQALTELESGVVTKLLSSGAAGAGEFLSQIPFAQVVATWGVGSPSVDLAVLPGAVPASGSTDGIFASGAVTDRNGAPVGEVILWVENGRLSGIEYAWYTDERPRALPEPAQIEVL</sequence>
<protein>
    <submittedName>
        <fullName evidence="1">Uncharacterized protein</fullName>
    </submittedName>
</protein>
<organism evidence="1 2">
    <name type="scientific">Nocardia vinacea</name>
    <dbReference type="NCBI Taxonomy" id="96468"/>
    <lineage>
        <taxon>Bacteria</taxon>
        <taxon>Bacillati</taxon>
        <taxon>Actinomycetota</taxon>
        <taxon>Actinomycetes</taxon>
        <taxon>Mycobacteriales</taxon>
        <taxon>Nocardiaceae</taxon>
        <taxon>Nocardia</taxon>
    </lineage>
</organism>
<evidence type="ECO:0000313" key="1">
    <source>
        <dbReference type="EMBL" id="WUV43384.1"/>
    </source>
</evidence>
<dbReference type="EMBL" id="CP109441">
    <property type="protein sequence ID" value="WUV43384.1"/>
    <property type="molecule type" value="Genomic_DNA"/>
</dbReference>
<reference evidence="1" key="1">
    <citation type="submission" date="2022-10" db="EMBL/GenBank/DDBJ databases">
        <title>The complete genomes of actinobacterial strains from the NBC collection.</title>
        <authorList>
            <person name="Joergensen T.S."/>
            <person name="Alvarez Arevalo M."/>
            <person name="Sterndorff E.B."/>
            <person name="Faurdal D."/>
            <person name="Vuksanovic O."/>
            <person name="Mourched A.-S."/>
            <person name="Charusanti P."/>
            <person name="Shaw S."/>
            <person name="Blin K."/>
            <person name="Weber T."/>
        </authorList>
    </citation>
    <scope>NUCLEOTIDE SEQUENCE</scope>
    <source>
        <strain evidence="1">NBC_01482</strain>
    </source>
</reference>